<keyword evidence="4 5" id="KW-0802">TPR repeat</keyword>
<evidence type="ECO:0000256" key="4">
    <source>
        <dbReference type="ARBA" id="ARBA00022803"/>
    </source>
</evidence>
<dbReference type="PROSITE" id="PS50293">
    <property type="entry name" value="TPR_REGION"/>
    <property type="match status" value="1"/>
</dbReference>
<dbReference type="EMBL" id="RQIS01000016">
    <property type="protein sequence ID" value="RQH03636.1"/>
    <property type="molecule type" value="Genomic_DNA"/>
</dbReference>
<dbReference type="PROSITE" id="PS50005">
    <property type="entry name" value="TPR"/>
    <property type="match status" value="1"/>
</dbReference>
<evidence type="ECO:0000313" key="9">
    <source>
        <dbReference type="Proteomes" id="UP000272778"/>
    </source>
</evidence>
<proteinExistence type="predicted"/>
<comment type="subcellular location">
    <subcellularLocation>
        <location evidence="1">Cell envelope</location>
    </subcellularLocation>
</comment>
<keyword evidence="6" id="KW-0812">Transmembrane</keyword>
<dbReference type="GO" id="GO:0030313">
    <property type="term" value="C:cell envelope"/>
    <property type="evidence" value="ECO:0007669"/>
    <property type="project" value="UniProtKB-SubCell"/>
</dbReference>
<dbReference type="Pfam" id="PF23914">
    <property type="entry name" value="TPR_CcmH_CycH"/>
    <property type="match status" value="1"/>
</dbReference>
<dbReference type="AlphaFoldDB" id="A0A3N6PUW6"/>
<feature type="domain" description="Cytochrome c-type biogenesis protein H TPR" evidence="7">
    <location>
        <begin position="155"/>
        <end position="266"/>
    </location>
</feature>
<keyword evidence="2" id="KW-0677">Repeat</keyword>
<dbReference type="NCBIfam" id="TIGR03142">
    <property type="entry name" value="cytochro_ccmI"/>
    <property type="match status" value="1"/>
</dbReference>
<dbReference type="Gene3D" id="1.25.40.10">
    <property type="entry name" value="Tetratricopeptide repeat domain"/>
    <property type="match status" value="1"/>
</dbReference>
<evidence type="ECO:0000256" key="6">
    <source>
        <dbReference type="SAM" id="Phobius"/>
    </source>
</evidence>
<organism evidence="8 9">
    <name type="scientific">Paraburkholderia dinghuensis</name>
    <dbReference type="NCBI Taxonomy" id="2305225"/>
    <lineage>
        <taxon>Bacteria</taxon>
        <taxon>Pseudomonadati</taxon>
        <taxon>Pseudomonadota</taxon>
        <taxon>Betaproteobacteria</taxon>
        <taxon>Burkholderiales</taxon>
        <taxon>Burkholderiaceae</taxon>
        <taxon>Paraburkholderia</taxon>
    </lineage>
</organism>
<dbReference type="InterPro" id="IPR017560">
    <property type="entry name" value="Cyt_c_biogenesis_CcmI"/>
</dbReference>
<dbReference type="SMART" id="SM00028">
    <property type="entry name" value="TPR"/>
    <property type="match status" value="2"/>
</dbReference>
<feature type="transmembrane region" description="Helical" evidence="6">
    <location>
        <begin position="96"/>
        <end position="119"/>
    </location>
</feature>
<dbReference type="InterPro" id="IPR019734">
    <property type="entry name" value="TPR_rpt"/>
</dbReference>
<evidence type="ECO:0000256" key="2">
    <source>
        <dbReference type="ARBA" id="ARBA00022737"/>
    </source>
</evidence>
<evidence type="ECO:0000256" key="1">
    <source>
        <dbReference type="ARBA" id="ARBA00004196"/>
    </source>
</evidence>
<evidence type="ECO:0000256" key="5">
    <source>
        <dbReference type="PROSITE-ProRule" id="PRU00339"/>
    </source>
</evidence>
<feature type="repeat" description="TPR" evidence="5">
    <location>
        <begin position="166"/>
        <end position="199"/>
    </location>
</feature>
<keyword evidence="9" id="KW-1185">Reference proteome</keyword>
<keyword evidence="6" id="KW-1133">Transmembrane helix</keyword>
<dbReference type="InterPro" id="IPR011990">
    <property type="entry name" value="TPR-like_helical_dom_sf"/>
</dbReference>
<dbReference type="RefSeq" id="WP_124152889.1">
    <property type="nucleotide sequence ID" value="NZ_RQIS01000016.1"/>
</dbReference>
<comment type="caution">
    <text evidence="8">The sequence shown here is derived from an EMBL/GenBank/DDBJ whole genome shotgun (WGS) entry which is preliminary data.</text>
</comment>
<gene>
    <name evidence="8" type="primary">ccmI</name>
    <name evidence="8" type="ORF">D1Y85_20380</name>
</gene>
<dbReference type="GO" id="GO:0017004">
    <property type="term" value="P:cytochrome complex assembly"/>
    <property type="evidence" value="ECO:0007669"/>
    <property type="project" value="UniProtKB-KW"/>
</dbReference>
<sequence>MIAFFTIAAAMTIAAVLCVLAPLLRRTPTTRASGTARTLAVAVFRANLAEVERDVSAGLLAKEHRADARLELERQLVDDTRLQPAAAVPESGGRGAFWRAGIAALMLAVLPAAALGLYLQLGNPVAIPLLAGDGIGLADDHAMFESTPEIMVTRLAVRLEREPGNADGWVLLGRSYAVLARYDDAIAAYRRALALVPDQAQWLADLADIEATAAGGDLNGAARAHIEAALTADPGNPKALALAGSAAFDRRDYTAAIDYWQRLAALPQISEETAAQARANASVAQARLGASAKP</sequence>
<evidence type="ECO:0000259" key="7">
    <source>
        <dbReference type="Pfam" id="PF23914"/>
    </source>
</evidence>
<name>A0A3N6PUW6_9BURK</name>
<feature type="transmembrane region" description="Helical" evidence="6">
    <location>
        <begin position="6"/>
        <end position="24"/>
    </location>
</feature>
<dbReference type="Proteomes" id="UP000272778">
    <property type="component" value="Unassembled WGS sequence"/>
</dbReference>
<dbReference type="SUPFAM" id="SSF48452">
    <property type="entry name" value="TPR-like"/>
    <property type="match status" value="1"/>
</dbReference>
<dbReference type="PANTHER" id="PTHR47870:SF4">
    <property type="entry name" value="CYTOCHROME C-TYPE BIOGENESIS PROTEIN CYCH"/>
    <property type="match status" value="1"/>
</dbReference>
<reference evidence="8 9" key="1">
    <citation type="submission" date="2018-11" db="EMBL/GenBank/DDBJ databases">
        <title>Paraburkholderia sp. DHOA04, isolated from soil.</title>
        <authorList>
            <person name="Gao Z.-H."/>
            <person name="Qiu L.-H."/>
            <person name="Fu J.-C."/>
        </authorList>
    </citation>
    <scope>NUCLEOTIDE SEQUENCE [LARGE SCALE GENOMIC DNA]</scope>
    <source>
        <strain evidence="8 9">DHOA04</strain>
    </source>
</reference>
<keyword evidence="6" id="KW-0472">Membrane</keyword>
<dbReference type="PANTHER" id="PTHR47870">
    <property type="entry name" value="CYTOCHROME C-TYPE BIOGENESIS PROTEIN CCMH"/>
    <property type="match status" value="1"/>
</dbReference>
<dbReference type="InterPro" id="IPR051263">
    <property type="entry name" value="C-type_cytochrome_biogenesis"/>
</dbReference>
<evidence type="ECO:0000313" key="8">
    <source>
        <dbReference type="EMBL" id="RQH03636.1"/>
    </source>
</evidence>
<dbReference type="InterPro" id="IPR056413">
    <property type="entry name" value="TPR_CcmH_CycH"/>
</dbReference>
<keyword evidence="3" id="KW-0201">Cytochrome c-type biogenesis</keyword>
<evidence type="ECO:0000256" key="3">
    <source>
        <dbReference type="ARBA" id="ARBA00022748"/>
    </source>
</evidence>
<protein>
    <submittedName>
        <fullName evidence="8">C-type cytochrome biogenesis protein CcmI</fullName>
    </submittedName>
</protein>
<accession>A0A3N6PUW6</accession>
<dbReference type="OrthoDB" id="9776053at2"/>
<dbReference type="GO" id="GO:0005886">
    <property type="term" value="C:plasma membrane"/>
    <property type="evidence" value="ECO:0007669"/>
    <property type="project" value="TreeGrafter"/>
</dbReference>